<dbReference type="GO" id="GO:0004035">
    <property type="term" value="F:alkaline phosphatase activity"/>
    <property type="evidence" value="ECO:0007669"/>
    <property type="project" value="UniProtKB-EC"/>
</dbReference>
<keyword evidence="2" id="KW-0378">Hydrolase</keyword>
<dbReference type="EC" id="3.1.3.1" evidence="2"/>
<name>A0A6J4RUL8_9ACTN</name>
<sequence>EPQDYKPRDDPRGSGRTGGGAAARARRRPGDCPRHPHTLLRQAGPRDPALRRHRPDGVARGAGHEGRDQGLRWGRHHQRRARPRRGLRRSRGGRHQRPAGRRRALRGRGAGHRFRRRHGERRALHGRRRRAARQRGQRYLRREGRRLPRHRRVRARAEGRRPVRREEAPRPQRYRGRRLRVPQRASGQV</sequence>
<feature type="non-terminal residue" evidence="2">
    <location>
        <position position="1"/>
    </location>
</feature>
<proteinExistence type="predicted"/>
<feature type="compositionally biased region" description="Basic and acidic residues" evidence="1">
    <location>
        <begin position="1"/>
        <end position="13"/>
    </location>
</feature>
<dbReference type="EMBL" id="CADCVH010000113">
    <property type="protein sequence ID" value="CAA9475606.1"/>
    <property type="molecule type" value="Genomic_DNA"/>
</dbReference>
<protein>
    <submittedName>
        <fullName evidence="2">Alkaline phosphatase</fullName>
        <ecNumber evidence="2">3.1.3.1</ecNumber>
    </submittedName>
</protein>
<reference evidence="2" key="1">
    <citation type="submission" date="2020-02" db="EMBL/GenBank/DDBJ databases">
        <authorList>
            <person name="Meier V. D."/>
        </authorList>
    </citation>
    <scope>NUCLEOTIDE SEQUENCE</scope>
    <source>
        <strain evidence="2">AVDCRST_MAG02</strain>
    </source>
</reference>
<feature type="non-terminal residue" evidence="2">
    <location>
        <position position="189"/>
    </location>
</feature>
<feature type="compositionally biased region" description="Basic and acidic residues" evidence="1">
    <location>
        <begin position="155"/>
        <end position="170"/>
    </location>
</feature>
<evidence type="ECO:0000256" key="1">
    <source>
        <dbReference type="SAM" id="MobiDB-lite"/>
    </source>
</evidence>
<accession>A0A6J4RUL8</accession>
<evidence type="ECO:0000313" key="2">
    <source>
        <dbReference type="EMBL" id="CAA9475606.1"/>
    </source>
</evidence>
<feature type="compositionally biased region" description="Basic residues" evidence="1">
    <location>
        <begin position="73"/>
        <end position="139"/>
    </location>
</feature>
<dbReference type="AlphaFoldDB" id="A0A6J4RUL8"/>
<feature type="region of interest" description="Disordered" evidence="1">
    <location>
        <begin position="1"/>
        <end position="189"/>
    </location>
</feature>
<organism evidence="2">
    <name type="scientific">uncultured Rubrobacteraceae bacterium</name>
    <dbReference type="NCBI Taxonomy" id="349277"/>
    <lineage>
        <taxon>Bacteria</taxon>
        <taxon>Bacillati</taxon>
        <taxon>Actinomycetota</taxon>
        <taxon>Rubrobacteria</taxon>
        <taxon>Rubrobacterales</taxon>
        <taxon>Rubrobacteraceae</taxon>
        <taxon>environmental samples</taxon>
    </lineage>
</organism>
<gene>
    <name evidence="2" type="ORF">AVDCRST_MAG02-4086</name>
</gene>
<feature type="compositionally biased region" description="Basic residues" evidence="1">
    <location>
        <begin position="172"/>
        <end position="181"/>
    </location>
</feature>